<organism evidence="1 2">
    <name type="scientific">Psychrobacillus psychrodurans</name>
    <dbReference type="NCBI Taxonomy" id="126157"/>
    <lineage>
        <taxon>Bacteria</taxon>
        <taxon>Bacillati</taxon>
        <taxon>Bacillota</taxon>
        <taxon>Bacilli</taxon>
        <taxon>Bacillales</taxon>
        <taxon>Bacillaceae</taxon>
        <taxon>Psychrobacillus</taxon>
    </lineage>
</organism>
<dbReference type="InterPro" id="IPR018540">
    <property type="entry name" value="Spo0E-like"/>
</dbReference>
<evidence type="ECO:0000313" key="1">
    <source>
        <dbReference type="EMBL" id="MCZ8532237.1"/>
    </source>
</evidence>
<dbReference type="InterPro" id="IPR037208">
    <property type="entry name" value="Spo0E-like_sf"/>
</dbReference>
<comment type="caution">
    <text evidence="1">The sequence shown here is derived from an EMBL/GenBank/DDBJ whole genome shotgun (WGS) entry which is preliminary data.</text>
</comment>
<dbReference type="Gene3D" id="4.10.280.10">
    <property type="entry name" value="Helix-loop-helix DNA-binding domain"/>
    <property type="match status" value="1"/>
</dbReference>
<dbReference type="GO" id="GO:0043937">
    <property type="term" value="P:regulation of sporulation"/>
    <property type="evidence" value="ECO:0007669"/>
    <property type="project" value="InterPro"/>
</dbReference>
<reference evidence="1" key="1">
    <citation type="submission" date="2022-05" db="EMBL/GenBank/DDBJ databases">
        <authorList>
            <person name="Colautti A."/>
            <person name="Iacumin L."/>
        </authorList>
    </citation>
    <scope>NUCLEOTIDE SEQUENCE</scope>
    <source>
        <strain evidence="1">DSM 30747</strain>
    </source>
</reference>
<protein>
    <submittedName>
        <fullName evidence="1">Aspartyl-phosphate phosphatase Spo0E family protein</fullName>
    </submittedName>
</protein>
<dbReference type="Proteomes" id="UP001152172">
    <property type="component" value="Unassembled WGS sequence"/>
</dbReference>
<keyword evidence="2" id="KW-1185">Reference proteome</keyword>
<dbReference type="InterPro" id="IPR036638">
    <property type="entry name" value="HLH_DNA-bd_sf"/>
</dbReference>
<dbReference type="Pfam" id="PF09388">
    <property type="entry name" value="SpoOE-like"/>
    <property type="match status" value="1"/>
</dbReference>
<dbReference type="GO" id="GO:0046983">
    <property type="term" value="F:protein dimerization activity"/>
    <property type="evidence" value="ECO:0007669"/>
    <property type="project" value="InterPro"/>
</dbReference>
<proteinExistence type="predicted"/>
<accession>A0A9X3L6D0</accession>
<dbReference type="AlphaFoldDB" id="A0A9X3L6D0"/>
<dbReference type="SUPFAM" id="SSF140500">
    <property type="entry name" value="BAS1536-like"/>
    <property type="match status" value="1"/>
</dbReference>
<name>A0A9X3L6D0_9BACI</name>
<dbReference type="EMBL" id="JAMKBI010000002">
    <property type="protein sequence ID" value="MCZ8532237.1"/>
    <property type="molecule type" value="Genomic_DNA"/>
</dbReference>
<sequence>MKSLLVKRKLKFVIKIKKKVMSEKAMTLGFTHPEVVKYSQVLDLLLNNKRDFKKNIIKILIKTKIFK</sequence>
<evidence type="ECO:0000313" key="2">
    <source>
        <dbReference type="Proteomes" id="UP001152172"/>
    </source>
</evidence>
<gene>
    <name evidence="1" type="ORF">M9R61_02600</name>
</gene>